<proteinExistence type="predicted"/>
<protein>
    <recommendedName>
        <fullName evidence="1">Large polyvalent protein associated domain-containing protein</fullName>
    </recommendedName>
</protein>
<evidence type="ECO:0000259" key="1">
    <source>
        <dbReference type="Pfam" id="PF18857"/>
    </source>
</evidence>
<sequence length="1371" mass="156442">MGVMATGALLQAATFEDAINQGLQEEKSRMKWVPEPIRHKYRDWFNARRLFFKETYQWPEYAKGEAKARWREILRQYAPRFSYAQLTPEARREVKRGLPIKLAILGPEASQMWDKIRHESGSIEHYTKLWQEALAIGDIKKADEYREWLFTELRKAYPEIKPAPYIPFWSEQLAKLAGVKPELIPALVARDEPMRKLMQPFAPSQEALLKVLAHIPEPVTMVAMTGVGDSVWDALDPEKRWAFLNETFHGLTAPDIPIENNFMAKYLSFVAGVGDLGVLFKIIKILKLPQMMGTLRDVRRWRYGTRKDAELLTQAAKRVGEATYTTPMGRGGVPFVKELISGAEEIVSAVPVKQRPLVVALLGEGLSSARRRIQQTTGKLGRVERPLLEYEQIITEARRPLPPVATTVAKEASQEIRNTVKVAQTELTQQIDDVQTHIKSIAAQRKDILSKRAKTEVGIERDRLKAQDIVLRNEQTGLNVQLRDLKHQERTVVGRVMRDVHTRFRKVAETREQSLKDIAKLEKEQDIALKAARREAKKKPKAVAFPTAEAEAVEKAPAAGRAVDQILSMIGEPVEKKLPGGFKRLRFEITERFMGAEDFMKMARRYSKKPIPIEADAFVAVRNYAGRAGIIEVAIRDLKEILAPVRNFWVRTATGKRDRAFTAFALSKRAGERVARSILTPKVASEELTIRAINELEAQFGSRVMDLFRKQWELFQEWAHKYILTPTRNSGVISDDMYRAILKDNKNWAPFNVLYHMPDDIHALPMGSEVFSVSKNRVVRAMRGTTKEIQDPWEAVAQRIVDSVSTNERNAAARMFIKIADDVPELKAVIRPMKRELKPPPGWESMSVFIEGAVHKYMVPEELGMAIKQMVSPQSTHLLANLLRWTVGAFRAGATTLYLPFTMSNVFRDYGMAKLTQGKNINIPRWTQGAFEALKDSYGFDSKLVREFLENKGGFSGFVHQMRANQKVLAKTFWESDAERMAKLVLNPFGHLRRISETIEVAPRLAVYKRLRELGKSPAEAAFAARTATIDFARSGRSMKIWNQWVPFLNARTQALTIVYRVAKTNPMHAAAVANAFILPGFTTYCWNRVYYSDLYDDVPHWIKDNYFVFIYGSTKDESGNVVPKMILFPLTDIGQIFYKPIENALEYAYHRGEKDSVIRLAIDHVSDVSPIEFAREGTLSLEKVLASALPPFVRTPVEVAAGRTFYLGRPTIPRRLEKVSPEEHMPDATAIEQWLAETLGISPYETRAFLGGMFAGFGRVAMNPLEMFSQVATRFVRAQGGEKRDRAYEVLEAAQIGYYTTRAKAERLLKENKRHQAIELLREWNRIVQKTRKALEELDWPDIDKEMRSVRFDSTDINRLIKQVRKEERK</sequence>
<dbReference type="EMBL" id="MT144669">
    <property type="protein sequence ID" value="QJH96991.1"/>
    <property type="molecule type" value="Genomic_DNA"/>
</dbReference>
<reference evidence="2" key="1">
    <citation type="submission" date="2020-03" db="EMBL/GenBank/DDBJ databases">
        <title>The deep terrestrial virosphere.</title>
        <authorList>
            <person name="Holmfeldt K."/>
            <person name="Nilsson E."/>
            <person name="Simone D."/>
            <person name="Lopez-Fernandez M."/>
            <person name="Wu X."/>
            <person name="de Brujin I."/>
            <person name="Lundin D."/>
            <person name="Andersson A."/>
            <person name="Bertilsson S."/>
            <person name="Dopson M."/>
        </authorList>
    </citation>
    <scope>NUCLEOTIDE SEQUENCE</scope>
    <source>
        <strain evidence="2">TM448B00886</strain>
    </source>
</reference>
<organism evidence="2">
    <name type="scientific">viral metagenome</name>
    <dbReference type="NCBI Taxonomy" id="1070528"/>
    <lineage>
        <taxon>unclassified sequences</taxon>
        <taxon>metagenomes</taxon>
        <taxon>organismal metagenomes</taxon>
    </lineage>
</organism>
<name>A0A6M3XGU0_9ZZZZ</name>
<dbReference type="InterPro" id="IPR040561">
    <property type="entry name" value="LPD38"/>
</dbReference>
<gene>
    <name evidence="2" type="ORF">TM448B00886_0001</name>
</gene>
<accession>A0A6M3XGU0</accession>
<dbReference type="Pfam" id="PF18857">
    <property type="entry name" value="LPD38"/>
    <property type="match status" value="1"/>
</dbReference>
<evidence type="ECO:0000313" key="2">
    <source>
        <dbReference type="EMBL" id="QJH96991.1"/>
    </source>
</evidence>
<feature type="domain" description="Large polyvalent protein associated" evidence="1">
    <location>
        <begin position="1094"/>
        <end position="1267"/>
    </location>
</feature>